<accession>A0A6C2UCK6</accession>
<feature type="chain" id="PRO_5025366611" description="SbsA Ig-like domain-containing protein" evidence="2">
    <location>
        <begin position="21"/>
        <end position="136"/>
    </location>
</feature>
<proteinExistence type="predicted"/>
<organism evidence="4 5">
    <name type="scientific">Pontiella desulfatans</name>
    <dbReference type="NCBI Taxonomy" id="2750659"/>
    <lineage>
        <taxon>Bacteria</taxon>
        <taxon>Pseudomonadati</taxon>
        <taxon>Kiritimatiellota</taxon>
        <taxon>Kiritimatiellia</taxon>
        <taxon>Kiritimatiellales</taxon>
        <taxon>Pontiellaceae</taxon>
        <taxon>Pontiella</taxon>
    </lineage>
</organism>
<evidence type="ECO:0000256" key="2">
    <source>
        <dbReference type="SAM" id="SignalP"/>
    </source>
</evidence>
<dbReference type="InterPro" id="IPR032812">
    <property type="entry name" value="SbsA_Ig"/>
</dbReference>
<reference evidence="4 5" key="1">
    <citation type="submission" date="2019-04" db="EMBL/GenBank/DDBJ databases">
        <authorList>
            <person name="Van Vliet M D."/>
        </authorList>
    </citation>
    <scope>NUCLEOTIDE SEQUENCE [LARGE SCALE GENOMIC DNA]</scope>
    <source>
        <strain evidence="4 5">F1</strain>
    </source>
</reference>
<evidence type="ECO:0000256" key="1">
    <source>
        <dbReference type="ARBA" id="ARBA00022729"/>
    </source>
</evidence>
<evidence type="ECO:0000313" key="5">
    <source>
        <dbReference type="Proteomes" id="UP000366872"/>
    </source>
</evidence>
<protein>
    <recommendedName>
        <fullName evidence="3">SbsA Ig-like domain-containing protein</fullName>
    </recommendedName>
</protein>
<feature type="domain" description="SbsA Ig-like" evidence="3">
    <location>
        <begin position="30"/>
        <end position="133"/>
    </location>
</feature>
<dbReference type="Proteomes" id="UP000366872">
    <property type="component" value="Unassembled WGS sequence"/>
</dbReference>
<evidence type="ECO:0000259" key="3">
    <source>
        <dbReference type="Pfam" id="PF13205"/>
    </source>
</evidence>
<keyword evidence="5" id="KW-1185">Reference proteome</keyword>
<gene>
    <name evidence="4" type="ORF">PDESU_06520</name>
</gene>
<dbReference type="AlphaFoldDB" id="A0A6C2UCK6"/>
<feature type="signal peptide" evidence="2">
    <location>
        <begin position="1"/>
        <end position="20"/>
    </location>
</feature>
<evidence type="ECO:0000313" key="4">
    <source>
        <dbReference type="EMBL" id="VGO17918.1"/>
    </source>
</evidence>
<name>A0A6C2UCK6_PONDE</name>
<sequence>MKKTHAITLAASLGVALAYGAGNEITVGNMPPSVVKTVPACGDTEVDPDLKEITVTFSKDMMTEKMWSVCQISSEHYPKRRKDLFYRDGRTFVFPVILKPGKTYVMWFNRAQYNSFRDTGNRPAVPYQLVFKTKDK</sequence>
<dbReference type="RefSeq" id="WP_136083378.1">
    <property type="nucleotide sequence ID" value="NZ_CAAHFG010000005.1"/>
</dbReference>
<dbReference type="EMBL" id="CAAHFG010000005">
    <property type="protein sequence ID" value="VGO17918.1"/>
    <property type="molecule type" value="Genomic_DNA"/>
</dbReference>
<keyword evidence="1 2" id="KW-0732">Signal</keyword>
<dbReference type="Pfam" id="PF13205">
    <property type="entry name" value="Big_5"/>
    <property type="match status" value="1"/>
</dbReference>